<evidence type="ECO:0000256" key="2">
    <source>
        <dbReference type="ARBA" id="ARBA00020595"/>
    </source>
</evidence>
<dbReference type="KEGG" id="gat:120832695"/>
<evidence type="ECO:0000256" key="1">
    <source>
        <dbReference type="ARBA" id="ARBA00004123"/>
    </source>
</evidence>
<evidence type="ECO:0000313" key="6">
    <source>
        <dbReference type="Proteomes" id="UP000007635"/>
    </source>
</evidence>
<evidence type="ECO:0000313" key="5">
    <source>
        <dbReference type="Ensembl" id="ENSGACP00000009820.2"/>
    </source>
</evidence>
<dbReference type="AlphaFoldDB" id="G3NWV1"/>
<dbReference type="GO" id="GO:0048306">
    <property type="term" value="F:calcium-dependent protein binding"/>
    <property type="evidence" value="ECO:0007669"/>
    <property type="project" value="InterPro"/>
</dbReference>
<reference evidence="5 6" key="1">
    <citation type="journal article" date="2021" name="G3 (Bethesda)">
        <title>Improved contiguity of the threespine stickleback genome using long-read sequencing.</title>
        <authorList>
            <person name="Nath S."/>
            <person name="Shaw D.E."/>
            <person name="White M.A."/>
        </authorList>
    </citation>
    <scope>NUCLEOTIDE SEQUENCE [LARGE SCALE GENOMIC DNA]</scope>
    <source>
        <strain evidence="5 6">Lake Benthic</strain>
    </source>
</reference>
<dbReference type="GO" id="GO:0005634">
    <property type="term" value="C:nucleus"/>
    <property type="evidence" value="ECO:0007669"/>
    <property type="project" value="UniProtKB-SubCell"/>
</dbReference>
<dbReference type="eggNOG" id="ENOG502S5YT">
    <property type="taxonomic scope" value="Eukaryota"/>
</dbReference>
<name>G3NWV1_GASAC</name>
<evidence type="ECO:0000256" key="3">
    <source>
        <dbReference type="ARBA" id="ARBA00023242"/>
    </source>
</evidence>
<dbReference type="RefSeq" id="XP_040055108.1">
    <property type="nucleotide sequence ID" value="XM_040199174.1"/>
</dbReference>
<dbReference type="PANTHER" id="PTHR14455">
    <property type="entry name" value="ASKOPOS"/>
    <property type="match status" value="1"/>
</dbReference>
<feature type="region of interest" description="Disordered" evidence="4">
    <location>
        <begin position="269"/>
        <end position="322"/>
    </location>
</feature>
<reference evidence="5" key="3">
    <citation type="submission" date="2025-09" db="UniProtKB">
        <authorList>
            <consortium name="Ensembl"/>
        </authorList>
    </citation>
    <scope>IDENTIFICATION</scope>
</reference>
<protein>
    <recommendedName>
        <fullName evidence="2">S100P-binding protein</fullName>
    </recommendedName>
</protein>
<dbReference type="Ensembl" id="ENSGACT00000009840.2">
    <property type="protein sequence ID" value="ENSGACP00000009820.2"/>
    <property type="gene ID" value="ENSGACG00000007403.2"/>
</dbReference>
<dbReference type="OMA" id="PDLGCFV"/>
<keyword evidence="6" id="KW-1185">Reference proteome</keyword>
<dbReference type="Bgee" id="ENSGACG00000007403">
    <property type="expression patterns" value="Expressed in testis and 1 other cell type or tissue"/>
</dbReference>
<dbReference type="Pfam" id="PF15427">
    <property type="entry name" value="S100PBPR"/>
    <property type="match status" value="1"/>
</dbReference>
<dbReference type="GeneTree" id="ENSGT00730000113981"/>
<dbReference type="InterPro" id="IPR026097">
    <property type="entry name" value="S100PBP"/>
</dbReference>
<proteinExistence type="predicted"/>
<accession>G3NWV1</accession>
<sequence>MDKIPALATDLSNRFDRPKPLKPLSIYSRMVMCKQEASLRQRKLSDPFINYTVEVVNKKRKSQNLSFDDGYETPVKNLCSPKDLSPDLGCFMDYNSPPATGDSVSPLAVSLAASLNVPQTIKIEIKERACSQLPSPPLECGSSTGRGLDGGSVPHSLRCDNVPLNLASAFDCDSEDLLCLDGRVDRRESQTSDAFQNRVSRVVSVPVMEAQNLHVETLEGDAEESWNIGRPLFESSIQAMLGGEEDTLDTSYETTLPLQVKVKSVVVAPGQQTSSSKTAAPPLQERSAQPDEPGPRESRCFQTARSDGAAGSKRPAIFDRERDLEHQKNLYVDSVTRHMKEHQGSNKVMTELVNLMNHVADQRPGTCGRPWQHPSDLTRRNYQRRFGNVVPKMTLREWYSQKNPQNKRFAKIPTFFQRSPFP</sequence>
<dbReference type="STRING" id="69293.ENSGACP00000009820"/>
<dbReference type="GeneID" id="120832695"/>
<dbReference type="PANTHER" id="PTHR14455:SF0">
    <property type="entry name" value="S100P-BINDING PROTEIN"/>
    <property type="match status" value="1"/>
</dbReference>
<keyword evidence="3" id="KW-0539">Nucleus</keyword>
<dbReference type="Proteomes" id="UP000007635">
    <property type="component" value="Chromosome XV"/>
</dbReference>
<organism evidence="5 6">
    <name type="scientific">Gasterosteus aculeatus aculeatus</name>
    <name type="common">three-spined stickleback</name>
    <dbReference type="NCBI Taxonomy" id="481459"/>
    <lineage>
        <taxon>Eukaryota</taxon>
        <taxon>Metazoa</taxon>
        <taxon>Chordata</taxon>
        <taxon>Craniata</taxon>
        <taxon>Vertebrata</taxon>
        <taxon>Euteleostomi</taxon>
        <taxon>Actinopterygii</taxon>
        <taxon>Neopterygii</taxon>
        <taxon>Teleostei</taxon>
        <taxon>Neoteleostei</taxon>
        <taxon>Acanthomorphata</taxon>
        <taxon>Eupercaria</taxon>
        <taxon>Perciformes</taxon>
        <taxon>Cottioidei</taxon>
        <taxon>Gasterosteales</taxon>
        <taxon>Gasterosteidae</taxon>
        <taxon>Gasterosteus</taxon>
    </lineage>
</organism>
<evidence type="ECO:0000256" key="4">
    <source>
        <dbReference type="SAM" id="MobiDB-lite"/>
    </source>
</evidence>
<comment type="subcellular location">
    <subcellularLocation>
        <location evidence="1">Nucleus</location>
    </subcellularLocation>
</comment>
<reference evidence="5" key="2">
    <citation type="submission" date="2025-08" db="UniProtKB">
        <authorList>
            <consortium name="Ensembl"/>
        </authorList>
    </citation>
    <scope>IDENTIFICATION</scope>
</reference>
<dbReference type="InParanoid" id="G3NWV1"/>